<protein>
    <submittedName>
        <fullName evidence="1">Uncharacterized protein</fullName>
    </submittedName>
</protein>
<evidence type="ECO:0000313" key="1">
    <source>
        <dbReference type="EMBL" id="KAA5167206.1"/>
    </source>
</evidence>
<proteinExistence type="predicted"/>
<dbReference type="EMBL" id="VWAW01000034">
    <property type="protein sequence ID" value="KAA5167206.1"/>
    <property type="molecule type" value="Genomic_DNA"/>
</dbReference>
<evidence type="ECO:0000313" key="2">
    <source>
        <dbReference type="Proteomes" id="UP000436803"/>
    </source>
</evidence>
<gene>
    <name evidence="1" type="ORF">F2Z29_23165</name>
</gene>
<accession>A0A642KKA6</accession>
<comment type="caution">
    <text evidence="1">The sequence shown here is derived from an EMBL/GenBank/DDBJ whole genome shotgun (WGS) entry which is preliminary data.</text>
</comment>
<organism evidence="1 2">
    <name type="scientific">Bacteroides fragilis</name>
    <dbReference type="NCBI Taxonomy" id="817"/>
    <lineage>
        <taxon>Bacteria</taxon>
        <taxon>Pseudomonadati</taxon>
        <taxon>Bacteroidota</taxon>
        <taxon>Bacteroidia</taxon>
        <taxon>Bacteroidales</taxon>
        <taxon>Bacteroidaceae</taxon>
        <taxon>Bacteroides</taxon>
    </lineage>
</organism>
<name>A0A642KKA6_BACFG</name>
<sequence>MNQTILLTAQNAHRVKTVRPVDNPQSEPSQFNYRGQRLGFRNHLHTIGEGTAATPVYKDNYSQWEVVEFHYPDYLGCYWQLAQDAYRNTSQDPDIVGEDSIVSYEKMLHDDLMNMPQGERKLYIQNFKQHYSNMLSASSRCASTFVTGAGNFNHRRNEKANVSYQKRSDEFSRWRERALKAIAKRMEVRKPEDQKKEEDWKKLRNDIGSSAATIHAINTGVNRCSSKALFVSSIYNKVSTFASHGEVEIVDKALAYIREWNMREKKPIITERHKFFQLSEVARKVKEQQEKLAGMENKEYPFDGGKVVFNFGKKRIQIFFDEKPDRTMINKLSHDCSFNWAPTCGAWQRIMTPNAKHATKRALEGLNLKNL</sequence>
<dbReference type="Proteomes" id="UP000436803">
    <property type="component" value="Unassembled WGS sequence"/>
</dbReference>
<reference evidence="1 2" key="1">
    <citation type="journal article" date="2019" name="Nat. Med.">
        <title>A library of human gut bacterial isolates paired with longitudinal multiomics data enables mechanistic microbiome research.</title>
        <authorList>
            <person name="Poyet M."/>
            <person name="Groussin M."/>
            <person name="Gibbons S.M."/>
            <person name="Avila-Pacheco J."/>
            <person name="Jiang X."/>
            <person name="Kearney S.M."/>
            <person name="Perrotta A.R."/>
            <person name="Berdy B."/>
            <person name="Zhao S."/>
            <person name="Lieberman T.D."/>
            <person name="Swanson P.K."/>
            <person name="Smith M."/>
            <person name="Roesemann S."/>
            <person name="Alexander J.E."/>
            <person name="Rich S.A."/>
            <person name="Livny J."/>
            <person name="Vlamakis H."/>
            <person name="Clish C."/>
            <person name="Bullock K."/>
            <person name="Deik A."/>
            <person name="Scott J."/>
            <person name="Pierce K.A."/>
            <person name="Xavier R.J."/>
            <person name="Alm E.J."/>
        </authorList>
    </citation>
    <scope>NUCLEOTIDE SEQUENCE [LARGE SCALE GENOMIC DNA]</scope>
    <source>
        <strain evidence="1 2">BIOML-A7</strain>
    </source>
</reference>
<dbReference type="AlphaFoldDB" id="A0A642KKA6"/>